<accession>A0A085VFP8</accession>
<name>A0A085VFP8_PSESX</name>
<keyword evidence="2" id="KW-1185">Reference proteome</keyword>
<comment type="caution">
    <text evidence="1">The sequence shown here is derived from an EMBL/GenBank/DDBJ whole genome shotgun (WGS) entry which is preliminary data.</text>
</comment>
<evidence type="ECO:0000313" key="1">
    <source>
        <dbReference type="EMBL" id="KFE54261.1"/>
    </source>
</evidence>
<reference evidence="1 2" key="1">
    <citation type="submission" date="2014-07" db="EMBL/GenBank/DDBJ databases">
        <title>Draft Genome Sequences of Environmental Pseudomonas syringae strains.</title>
        <authorList>
            <person name="Baltrus D.A."/>
            <person name="Berge O."/>
            <person name="Morris C."/>
        </authorList>
    </citation>
    <scope>NUCLEOTIDE SEQUENCE [LARGE SCALE GENOMIC DNA]</scope>
    <source>
        <strain evidence="1 2">GAW0119</strain>
    </source>
</reference>
<dbReference type="Proteomes" id="UP000028631">
    <property type="component" value="Unassembled WGS sequence"/>
</dbReference>
<evidence type="ECO:0000313" key="2">
    <source>
        <dbReference type="Proteomes" id="UP000028631"/>
    </source>
</evidence>
<dbReference type="AlphaFoldDB" id="A0A085VFP8"/>
<sequence length="70" mass="7953">MARPVGARLARESVDALYQADRVTALRGQARLQQMSEIFLWERCLPAIRITRWIRQTASPLFAGKPGSNR</sequence>
<protein>
    <submittedName>
        <fullName evidence="1">Uncharacterized protein</fullName>
    </submittedName>
</protein>
<dbReference type="PATRIC" id="fig|317.175.peg.3335"/>
<gene>
    <name evidence="1" type="ORF">IV01_16000</name>
</gene>
<organism evidence="1 2">
    <name type="scientific">Pseudomonas syringae</name>
    <dbReference type="NCBI Taxonomy" id="317"/>
    <lineage>
        <taxon>Bacteria</taxon>
        <taxon>Pseudomonadati</taxon>
        <taxon>Pseudomonadota</taxon>
        <taxon>Gammaproteobacteria</taxon>
        <taxon>Pseudomonadales</taxon>
        <taxon>Pseudomonadaceae</taxon>
        <taxon>Pseudomonas</taxon>
    </lineage>
</organism>
<dbReference type="EMBL" id="JPQU01000045">
    <property type="protein sequence ID" value="KFE54261.1"/>
    <property type="molecule type" value="Genomic_DNA"/>
</dbReference>
<proteinExistence type="predicted"/>